<dbReference type="Gene3D" id="1.10.10.60">
    <property type="entry name" value="Homeodomain-like"/>
    <property type="match status" value="1"/>
</dbReference>
<feature type="domain" description="HTH araC/xylS-type" evidence="4">
    <location>
        <begin position="244"/>
        <end position="342"/>
    </location>
</feature>
<dbReference type="STRING" id="1697053.AKN87_11810"/>
<evidence type="ECO:0000256" key="1">
    <source>
        <dbReference type="ARBA" id="ARBA00023015"/>
    </source>
</evidence>
<name>A0A0K1XFE7_9GAMM</name>
<dbReference type="GO" id="GO:0005829">
    <property type="term" value="C:cytosol"/>
    <property type="evidence" value="ECO:0007669"/>
    <property type="project" value="TreeGrafter"/>
</dbReference>
<dbReference type="SMART" id="SM00342">
    <property type="entry name" value="HTH_ARAC"/>
    <property type="match status" value="1"/>
</dbReference>
<dbReference type="GO" id="GO:0000976">
    <property type="term" value="F:transcription cis-regulatory region binding"/>
    <property type="evidence" value="ECO:0007669"/>
    <property type="project" value="TreeGrafter"/>
</dbReference>
<dbReference type="GO" id="GO:0003700">
    <property type="term" value="F:DNA-binding transcription factor activity"/>
    <property type="evidence" value="ECO:0007669"/>
    <property type="project" value="InterPro"/>
</dbReference>
<dbReference type="AlphaFoldDB" id="A0A0K1XFE7"/>
<dbReference type="InterPro" id="IPR009057">
    <property type="entry name" value="Homeodomain-like_sf"/>
</dbReference>
<evidence type="ECO:0000256" key="2">
    <source>
        <dbReference type="ARBA" id="ARBA00023125"/>
    </source>
</evidence>
<accession>A0A0K1XFE7</accession>
<dbReference type="InterPro" id="IPR018060">
    <property type="entry name" value="HTH_AraC"/>
</dbReference>
<dbReference type="EMBL" id="CP012365">
    <property type="protein sequence ID" value="AKX60100.1"/>
    <property type="molecule type" value="Genomic_DNA"/>
</dbReference>
<protein>
    <submittedName>
        <fullName evidence="5">AraC family transcriptional regulator</fullName>
    </submittedName>
</protein>
<keyword evidence="3" id="KW-0804">Transcription</keyword>
<organism evidence="5 6">
    <name type="scientific">Thiopseudomonas alkaliphila</name>
    <dbReference type="NCBI Taxonomy" id="1697053"/>
    <lineage>
        <taxon>Bacteria</taxon>
        <taxon>Pseudomonadati</taxon>
        <taxon>Pseudomonadota</taxon>
        <taxon>Gammaproteobacteria</taxon>
        <taxon>Pseudomonadales</taxon>
        <taxon>Pseudomonadaceae</taxon>
        <taxon>Thiopseudomonas</taxon>
    </lineage>
</organism>
<dbReference type="PANTHER" id="PTHR47894:SF1">
    <property type="entry name" value="HTH-TYPE TRANSCRIPTIONAL REGULATOR VQSM"/>
    <property type="match status" value="1"/>
</dbReference>
<proteinExistence type="predicted"/>
<dbReference type="Pfam" id="PF12625">
    <property type="entry name" value="Arabinose_bd"/>
    <property type="match status" value="1"/>
</dbReference>
<keyword evidence="6" id="KW-1185">Reference proteome</keyword>
<sequence>MTAQQLKVRLGTLSVGFTQSIQQALSSLGISPKALFEQFELDKPQLNQAHGRLSIARYMRLGHAATTLAQRADFGLLMGRFSAPEHFGLAGVCAAQAPNLRAAARCLTEFEPLYAQNYRGQSQLIEDAQGAWLRFYSISPYNDYNRFVVESVLSSWLQHLTLIAQQPVYAEQIAIEYPAPSYSACYTEYFKAPVHFSQATNQLRLSQHSLSLSNPKHCPHTWQELLLLCRQRLQQLTKQTSLTEQVISLIAAHLKQGEPTLEEIAALLNLPSWTLRRRLAAEHTQFNQLLQQTRYALASSYIADTPLSFSEIAWLLGFTSPEAFQRAFKRWSKFTPGEYRRHKLSTNAAQSYQAADNVAAQTD</sequence>
<evidence type="ECO:0000259" key="4">
    <source>
        <dbReference type="PROSITE" id="PS01124"/>
    </source>
</evidence>
<reference evidence="5 6" key="1">
    <citation type="journal article" date="2015" name="Genome Announc.">
        <title>Genome Sequences of Oblitimonas alkaliphila gen. nov. sp. nov. (Proposed), a Novel Bacterium of the Pseudomonadaceae Family.</title>
        <authorList>
            <person name="Lauer A.C."/>
            <person name="Nicholson A.C."/>
            <person name="Humrighouse B.W."/>
            <person name="Emery B."/>
            <person name="Drobish A."/>
            <person name="Juieng P."/>
            <person name="Loparev V."/>
            <person name="McQuiston J.R."/>
        </authorList>
    </citation>
    <scope>NUCLEOTIDE SEQUENCE [LARGE SCALE GENOMIC DNA]</scope>
    <source>
        <strain evidence="5 6">E5571</strain>
    </source>
</reference>
<dbReference type="Proteomes" id="UP000063953">
    <property type="component" value="Chromosome"/>
</dbReference>
<dbReference type="InterPro" id="IPR032687">
    <property type="entry name" value="AraC-type_N"/>
</dbReference>
<dbReference type="PATRIC" id="fig|1698449.3.peg.1868"/>
<dbReference type="Pfam" id="PF12833">
    <property type="entry name" value="HTH_18"/>
    <property type="match status" value="1"/>
</dbReference>
<dbReference type="RefSeq" id="WP_053101400.1">
    <property type="nucleotide sequence ID" value="NZ_CP012365.1"/>
</dbReference>
<dbReference type="PANTHER" id="PTHR47894">
    <property type="entry name" value="HTH-TYPE TRANSCRIPTIONAL REGULATOR GADX"/>
    <property type="match status" value="1"/>
</dbReference>
<evidence type="ECO:0000313" key="6">
    <source>
        <dbReference type="Proteomes" id="UP000063953"/>
    </source>
</evidence>
<keyword evidence="1" id="KW-0805">Transcription regulation</keyword>
<evidence type="ECO:0000256" key="3">
    <source>
        <dbReference type="ARBA" id="ARBA00023163"/>
    </source>
</evidence>
<gene>
    <name evidence="5" type="ORF">AKN88_09285</name>
</gene>
<keyword evidence="2" id="KW-0238">DNA-binding</keyword>
<dbReference type="PROSITE" id="PS01124">
    <property type="entry name" value="HTH_ARAC_FAMILY_2"/>
    <property type="match status" value="1"/>
</dbReference>
<evidence type="ECO:0000313" key="5">
    <source>
        <dbReference type="EMBL" id="AKX60100.1"/>
    </source>
</evidence>
<dbReference type="SUPFAM" id="SSF46689">
    <property type="entry name" value="Homeodomain-like"/>
    <property type="match status" value="1"/>
</dbReference>